<reference evidence="2" key="1">
    <citation type="submission" date="2016-10" db="EMBL/GenBank/DDBJ databases">
        <authorList>
            <person name="Varghese N."/>
            <person name="Submissions S."/>
        </authorList>
    </citation>
    <scope>NUCLEOTIDE SEQUENCE [LARGE SCALE GENOMIC DNA]</scope>
    <source>
        <strain evidence="2">DSM 22251</strain>
    </source>
</reference>
<evidence type="ECO:0000313" key="2">
    <source>
        <dbReference type="Proteomes" id="UP000242560"/>
    </source>
</evidence>
<evidence type="ECO:0000313" key="1">
    <source>
        <dbReference type="EMBL" id="SFJ10078.1"/>
    </source>
</evidence>
<dbReference type="AlphaFoldDB" id="A0A1I3NL62"/>
<gene>
    <name evidence="1" type="ORF">SAMN05421638_2159</name>
</gene>
<accession>A0A1I3NL62</accession>
<keyword evidence="2" id="KW-1185">Reference proteome</keyword>
<sequence length="34" mass="3987">MALIKDKVIINKNQKKAAKRPEFLKKINASLTWF</sequence>
<name>A0A1I3NL62_9FLAO</name>
<dbReference type="Proteomes" id="UP000242560">
    <property type="component" value="Unassembled WGS sequence"/>
</dbReference>
<protein>
    <submittedName>
        <fullName evidence="1">Uncharacterized protein</fullName>
    </submittedName>
</protein>
<organism evidence="1 2">
    <name type="scientific">Kaistella treverensis</name>
    <dbReference type="NCBI Taxonomy" id="631455"/>
    <lineage>
        <taxon>Bacteria</taxon>
        <taxon>Pseudomonadati</taxon>
        <taxon>Bacteroidota</taxon>
        <taxon>Flavobacteriia</taxon>
        <taxon>Flavobacteriales</taxon>
        <taxon>Weeksellaceae</taxon>
        <taxon>Chryseobacterium group</taxon>
        <taxon>Kaistella</taxon>
    </lineage>
</organism>
<dbReference type="EMBL" id="FORQ01000004">
    <property type="protein sequence ID" value="SFJ10078.1"/>
    <property type="molecule type" value="Genomic_DNA"/>
</dbReference>
<proteinExistence type="predicted"/>